<name>A0AAV7MA83_PLEWA</name>
<dbReference type="Proteomes" id="UP001066276">
    <property type="component" value="Chromosome 10"/>
</dbReference>
<dbReference type="EMBL" id="JANPWB010000014">
    <property type="protein sequence ID" value="KAJ1100253.1"/>
    <property type="molecule type" value="Genomic_DNA"/>
</dbReference>
<evidence type="ECO:0000313" key="3">
    <source>
        <dbReference type="Proteomes" id="UP001066276"/>
    </source>
</evidence>
<feature type="coiled-coil region" evidence="1">
    <location>
        <begin position="107"/>
        <end position="134"/>
    </location>
</feature>
<keyword evidence="1" id="KW-0175">Coiled coil</keyword>
<evidence type="ECO:0000313" key="2">
    <source>
        <dbReference type="EMBL" id="KAJ1100253.1"/>
    </source>
</evidence>
<organism evidence="2 3">
    <name type="scientific">Pleurodeles waltl</name>
    <name type="common">Iberian ribbed newt</name>
    <dbReference type="NCBI Taxonomy" id="8319"/>
    <lineage>
        <taxon>Eukaryota</taxon>
        <taxon>Metazoa</taxon>
        <taxon>Chordata</taxon>
        <taxon>Craniata</taxon>
        <taxon>Vertebrata</taxon>
        <taxon>Euteleostomi</taxon>
        <taxon>Amphibia</taxon>
        <taxon>Batrachia</taxon>
        <taxon>Caudata</taxon>
        <taxon>Salamandroidea</taxon>
        <taxon>Salamandridae</taxon>
        <taxon>Pleurodelinae</taxon>
        <taxon>Pleurodeles</taxon>
    </lineage>
</organism>
<dbReference type="AlphaFoldDB" id="A0AAV7MA83"/>
<keyword evidence="3" id="KW-1185">Reference proteome</keyword>
<evidence type="ECO:0000256" key="1">
    <source>
        <dbReference type="SAM" id="Coils"/>
    </source>
</evidence>
<dbReference type="Gene3D" id="3.30.70.1820">
    <property type="entry name" value="L1 transposable element, RRM domain"/>
    <property type="match status" value="1"/>
</dbReference>
<sequence length="189" mass="21265">MPGGRSTDKPSDKPARQLLFSEALQLNKLMPSPVHSPDMVGTEQATTMDSILQEITAVSRILEGMDIAITSLTSETKSMHLDIAGFQSCVTGLEHRMATVEDHIHTVLDEDQELEFLRSKLIDLEDRSQRKNIRHFVFPEQAEGTETPSFLCSVLPQLTKTVFKLQLEFQRAHRLGLKRKDGTSKPRPI</sequence>
<proteinExistence type="predicted"/>
<accession>A0AAV7MA83</accession>
<reference evidence="2" key="1">
    <citation type="journal article" date="2022" name="bioRxiv">
        <title>Sequencing and chromosome-scale assembly of the giantPleurodeles waltlgenome.</title>
        <authorList>
            <person name="Brown T."/>
            <person name="Elewa A."/>
            <person name="Iarovenko S."/>
            <person name="Subramanian E."/>
            <person name="Araus A.J."/>
            <person name="Petzold A."/>
            <person name="Susuki M."/>
            <person name="Suzuki K.-i.T."/>
            <person name="Hayashi T."/>
            <person name="Toyoda A."/>
            <person name="Oliveira C."/>
            <person name="Osipova E."/>
            <person name="Leigh N.D."/>
            <person name="Simon A."/>
            <person name="Yun M.H."/>
        </authorList>
    </citation>
    <scope>NUCLEOTIDE SEQUENCE</scope>
    <source>
        <strain evidence="2">20211129_DDA</strain>
        <tissue evidence="2">Liver</tissue>
    </source>
</reference>
<comment type="caution">
    <text evidence="2">The sequence shown here is derived from an EMBL/GenBank/DDBJ whole genome shotgun (WGS) entry which is preliminary data.</text>
</comment>
<gene>
    <name evidence="2" type="ORF">NDU88_005340</name>
</gene>
<protein>
    <submittedName>
        <fullName evidence="2">Uncharacterized protein</fullName>
    </submittedName>
</protein>